<dbReference type="PANTHER" id="PTHR23084:SF263">
    <property type="entry name" value="MORN REPEAT-CONTAINING PROTEIN 1"/>
    <property type="match status" value="1"/>
</dbReference>
<protein>
    <submittedName>
        <fullName evidence="3">Uncharacterized protein</fullName>
    </submittedName>
</protein>
<feature type="compositionally biased region" description="Acidic residues" evidence="2">
    <location>
        <begin position="501"/>
        <end position="552"/>
    </location>
</feature>
<keyword evidence="1" id="KW-0677">Repeat</keyword>
<evidence type="ECO:0000256" key="1">
    <source>
        <dbReference type="ARBA" id="ARBA00022737"/>
    </source>
</evidence>
<feature type="region of interest" description="Disordered" evidence="2">
    <location>
        <begin position="477"/>
        <end position="552"/>
    </location>
</feature>
<dbReference type="AlphaFoldDB" id="A0A2P4Y7S7"/>
<evidence type="ECO:0000256" key="2">
    <source>
        <dbReference type="SAM" id="MobiDB-lite"/>
    </source>
</evidence>
<name>A0A2P4Y7S7_9STRA</name>
<dbReference type="Proteomes" id="UP000237271">
    <property type="component" value="Unassembled WGS sequence"/>
</dbReference>
<dbReference type="PANTHER" id="PTHR23084">
    <property type="entry name" value="PHOSPHATIDYLINOSITOL-4-PHOSPHATE 5-KINASE RELATED"/>
    <property type="match status" value="1"/>
</dbReference>
<dbReference type="InterPro" id="IPR003409">
    <property type="entry name" value="MORN"/>
</dbReference>
<organism evidence="3 4">
    <name type="scientific">Phytophthora palmivora</name>
    <dbReference type="NCBI Taxonomy" id="4796"/>
    <lineage>
        <taxon>Eukaryota</taxon>
        <taxon>Sar</taxon>
        <taxon>Stramenopiles</taxon>
        <taxon>Oomycota</taxon>
        <taxon>Peronosporomycetes</taxon>
        <taxon>Peronosporales</taxon>
        <taxon>Peronosporaceae</taxon>
        <taxon>Phytophthora</taxon>
    </lineage>
</organism>
<dbReference type="Pfam" id="PF02493">
    <property type="entry name" value="MORN"/>
    <property type="match status" value="6"/>
</dbReference>
<gene>
    <name evidence="3" type="ORF">PHPALM_9254</name>
</gene>
<evidence type="ECO:0000313" key="4">
    <source>
        <dbReference type="Proteomes" id="UP000237271"/>
    </source>
</evidence>
<dbReference type="SUPFAM" id="SSF82185">
    <property type="entry name" value="Histone H3 K4-specific methyltransferase SET7/9 N-terminal domain"/>
    <property type="match status" value="2"/>
</dbReference>
<comment type="caution">
    <text evidence="3">The sequence shown here is derived from an EMBL/GenBank/DDBJ whole genome shotgun (WGS) entry which is preliminary data.</text>
</comment>
<dbReference type="OrthoDB" id="423343at2759"/>
<evidence type="ECO:0000313" key="3">
    <source>
        <dbReference type="EMBL" id="POM73858.1"/>
    </source>
</evidence>
<accession>A0A2P4Y7S7</accession>
<dbReference type="EMBL" id="NCKW01004987">
    <property type="protein sequence ID" value="POM73858.1"/>
    <property type="molecule type" value="Genomic_DNA"/>
</dbReference>
<proteinExistence type="predicted"/>
<dbReference type="SMART" id="SM00698">
    <property type="entry name" value="MORN"/>
    <property type="match status" value="6"/>
</dbReference>
<feature type="compositionally biased region" description="Basic and acidic residues" evidence="2">
    <location>
        <begin position="477"/>
        <end position="492"/>
    </location>
</feature>
<dbReference type="Gene3D" id="2.20.110.10">
    <property type="entry name" value="Histone H3 K4-specific methyltransferase SET7/9 N-terminal domain"/>
    <property type="match status" value="3"/>
</dbReference>
<sequence length="552" mass="63840">MPSLWSEHKKPKETPEDIRQKYLREILRRELEDKKRVDREMHNLVKQINALILKDRKSLVAYRRKAKDEDPRSVFYYRMLRRVGLPEVHARFAPWFLKSNQIQLNRWSAVLFNRLEQAFFAIPEQLSTVEIRMLDHQKHYDAIMKPSLTDLAAPDASKALEPRQKNQLLLQRAFRDCSFHVDEDIARKMQQQAAITGVKKPLSKLQTNQTSVYEEDEVDKLEIIPEVPVLYAPPGLAPQVRGQLESRGKHGYFTYNGRWKDGEMHGALGVYSFADGGKYRGEFVHNKPSGNGIVMYPNGVKYTGGFADGKFHGFGVMEMERGYLYEGEFQRGQRCGMGKLQMFQSGAVYEGEFYNNMRHGQGTETSALGYSYIGTWRCNRICGKGRLFCPDKRNIFRTDWPPLLLGEAIRLIKREEANASWMQELWYRKLLRVRDDLRALDLQYAFWDAEEARMQREEEERIGILKRARREKREAEAAAKKAFMEQVQHEAEGSSNGSSDGDGDDDDDDDDDDSEGEDDDDENSQDEGDEDEENDDAEDSEPNGDEEDEPNS</sequence>
<keyword evidence="4" id="KW-1185">Reference proteome</keyword>
<reference evidence="3 4" key="1">
    <citation type="journal article" date="2017" name="Genome Biol. Evol.">
        <title>Phytophthora megakarya and P. palmivora, closely related causal agents of cacao black pod rot, underwent increases in genome sizes and gene numbers by different mechanisms.</title>
        <authorList>
            <person name="Ali S.S."/>
            <person name="Shao J."/>
            <person name="Lary D.J."/>
            <person name="Kronmiller B."/>
            <person name="Shen D."/>
            <person name="Strem M.D."/>
            <person name="Amoako-Attah I."/>
            <person name="Akrofi A.Y."/>
            <person name="Begoude B.A."/>
            <person name="Ten Hoopen G.M."/>
            <person name="Coulibaly K."/>
            <person name="Kebe B.I."/>
            <person name="Melnick R.L."/>
            <person name="Guiltinan M.J."/>
            <person name="Tyler B.M."/>
            <person name="Meinhardt L.W."/>
            <person name="Bailey B.A."/>
        </authorList>
    </citation>
    <scope>NUCLEOTIDE SEQUENCE [LARGE SCALE GENOMIC DNA]</scope>
    <source>
        <strain evidence="4">sbr112.9</strain>
    </source>
</reference>